<accession>A0AAV6PTU0</accession>
<keyword evidence="3" id="KW-1185">Reference proteome</keyword>
<comment type="caution">
    <text evidence="2">The sequence shown here is derived from an EMBL/GenBank/DDBJ whole genome shotgun (WGS) entry which is preliminary data.</text>
</comment>
<protein>
    <submittedName>
        <fullName evidence="2">Uncharacterized protein</fullName>
    </submittedName>
</protein>
<dbReference type="Proteomes" id="UP000693946">
    <property type="component" value="Linkage Group LG9"/>
</dbReference>
<name>A0AAV6PTU0_SOLSE</name>
<sequence>MVCVRRKKSSSSSSSSSATLFSDSLHRGKEKKTFADRKDPVFDKKTVELSSVLGAELIS</sequence>
<evidence type="ECO:0000313" key="3">
    <source>
        <dbReference type="Proteomes" id="UP000693946"/>
    </source>
</evidence>
<feature type="region of interest" description="Disordered" evidence="1">
    <location>
        <begin position="1"/>
        <end position="24"/>
    </location>
</feature>
<dbReference type="EMBL" id="JAGKHQ010000021">
    <property type="protein sequence ID" value="KAG7474923.1"/>
    <property type="molecule type" value="Genomic_DNA"/>
</dbReference>
<evidence type="ECO:0000313" key="2">
    <source>
        <dbReference type="EMBL" id="KAG7474923.1"/>
    </source>
</evidence>
<organism evidence="2 3">
    <name type="scientific">Solea senegalensis</name>
    <name type="common">Senegalese sole</name>
    <dbReference type="NCBI Taxonomy" id="28829"/>
    <lineage>
        <taxon>Eukaryota</taxon>
        <taxon>Metazoa</taxon>
        <taxon>Chordata</taxon>
        <taxon>Craniata</taxon>
        <taxon>Vertebrata</taxon>
        <taxon>Euteleostomi</taxon>
        <taxon>Actinopterygii</taxon>
        <taxon>Neopterygii</taxon>
        <taxon>Teleostei</taxon>
        <taxon>Neoteleostei</taxon>
        <taxon>Acanthomorphata</taxon>
        <taxon>Carangaria</taxon>
        <taxon>Pleuronectiformes</taxon>
        <taxon>Pleuronectoidei</taxon>
        <taxon>Soleidae</taxon>
        <taxon>Solea</taxon>
    </lineage>
</organism>
<reference evidence="2 3" key="1">
    <citation type="journal article" date="2021" name="Sci. Rep.">
        <title>Chromosome anchoring in Senegalese sole (Solea senegalensis) reveals sex-associated markers and genome rearrangements in flatfish.</title>
        <authorList>
            <person name="Guerrero-Cozar I."/>
            <person name="Gomez-Garrido J."/>
            <person name="Berbel C."/>
            <person name="Martinez-Blanch J.F."/>
            <person name="Alioto T."/>
            <person name="Claros M.G."/>
            <person name="Gagnaire P.A."/>
            <person name="Manchado M."/>
        </authorList>
    </citation>
    <scope>NUCLEOTIDE SEQUENCE [LARGE SCALE GENOMIC DNA]</scope>
    <source>
        <strain evidence="2">Sse05_10M</strain>
    </source>
</reference>
<evidence type="ECO:0000256" key="1">
    <source>
        <dbReference type="SAM" id="MobiDB-lite"/>
    </source>
</evidence>
<dbReference type="AlphaFoldDB" id="A0AAV6PTU0"/>
<proteinExistence type="predicted"/>
<gene>
    <name evidence="2" type="ORF">JOB18_019927</name>
</gene>